<proteinExistence type="predicted"/>
<keyword evidence="1" id="KW-0472">Membrane</keyword>
<keyword evidence="1" id="KW-1133">Transmembrane helix</keyword>
<evidence type="ECO:0000256" key="1">
    <source>
        <dbReference type="SAM" id="Phobius"/>
    </source>
</evidence>
<dbReference type="RefSeq" id="WP_145056455.1">
    <property type="nucleotide sequence ID" value="NZ_CP036433.1"/>
</dbReference>
<evidence type="ECO:0000313" key="3">
    <source>
        <dbReference type="Proteomes" id="UP000317648"/>
    </source>
</evidence>
<dbReference type="Proteomes" id="UP000317648">
    <property type="component" value="Chromosome"/>
</dbReference>
<sequence length="68" mass="7393">MMTSVKKYLQVCREFHQDEDGEQAMSTVMVLGVAALVVVALIAVGVFIFKAVKPYLTNAVKDGGFETP</sequence>
<feature type="transmembrane region" description="Helical" evidence="1">
    <location>
        <begin position="28"/>
        <end position="49"/>
    </location>
</feature>
<dbReference type="EMBL" id="CP036433">
    <property type="protein sequence ID" value="QDU97694.1"/>
    <property type="molecule type" value="Genomic_DNA"/>
</dbReference>
<reference evidence="2 3" key="1">
    <citation type="submission" date="2019-02" db="EMBL/GenBank/DDBJ databases">
        <title>Deep-cultivation of Planctomycetes and their phenomic and genomic characterization uncovers novel biology.</title>
        <authorList>
            <person name="Wiegand S."/>
            <person name="Jogler M."/>
            <person name="Boedeker C."/>
            <person name="Pinto D."/>
            <person name="Vollmers J."/>
            <person name="Rivas-Marin E."/>
            <person name="Kohn T."/>
            <person name="Peeters S.H."/>
            <person name="Heuer A."/>
            <person name="Rast P."/>
            <person name="Oberbeckmann S."/>
            <person name="Bunk B."/>
            <person name="Jeske O."/>
            <person name="Meyerdierks A."/>
            <person name="Storesund J.E."/>
            <person name="Kallscheuer N."/>
            <person name="Luecker S."/>
            <person name="Lage O.M."/>
            <person name="Pohl T."/>
            <person name="Merkel B.J."/>
            <person name="Hornburger P."/>
            <person name="Mueller R.-W."/>
            <person name="Bruemmer F."/>
            <person name="Labrenz M."/>
            <person name="Spormann A.M."/>
            <person name="Op den Camp H."/>
            <person name="Overmann J."/>
            <person name="Amann R."/>
            <person name="Jetten M.S.M."/>
            <person name="Mascher T."/>
            <person name="Medema M.H."/>
            <person name="Devos D.P."/>
            <person name="Kaster A.-K."/>
            <person name="Ovreas L."/>
            <person name="Rohde M."/>
            <person name="Galperin M.Y."/>
            <person name="Jogler C."/>
        </authorList>
    </citation>
    <scope>NUCLEOTIDE SEQUENCE [LARGE SCALE GENOMIC DNA]</scope>
    <source>
        <strain evidence="2 3">Pla85_3_4</strain>
    </source>
</reference>
<dbReference type="KEGG" id="lcre:Pla8534_55470"/>
<protein>
    <submittedName>
        <fullName evidence="2">Uncharacterized protein</fullName>
    </submittedName>
</protein>
<gene>
    <name evidence="2" type="ORF">Pla8534_55470</name>
</gene>
<keyword evidence="3" id="KW-1185">Reference proteome</keyword>
<evidence type="ECO:0000313" key="2">
    <source>
        <dbReference type="EMBL" id="QDU97694.1"/>
    </source>
</evidence>
<keyword evidence="1" id="KW-0812">Transmembrane</keyword>
<accession>A0A518E0S8</accession>
<name>A0A518E0S8_9BACT</name>
<dbReference type="AlphaFoldDB" id="A0A518E0S8"/>
<organism evidence="2 3">
    <name type="scientific">Lignipirellula cremea</name>
    <dbReference type="NCBI Taxonomy" id="2528010"/>
    <lineage>
        <taxon>Bacteria</taxon>
        <taxon>Pseudomonadati</taxon>
        <taxon>Planctomycetota</taxon>
        <taxon>Planctomycetia</taxon>
        <taxon>Pirellulales</taxon>
        <taxon>Pirellulaceae</taxon>
        <taxon>Lignipirellula</taxon>
    </lineage>
</organism>